<dbReference type="InterPro" id="IPR023210">
    <property type="entry name" value="NADP_OxRdtase_dom"/>
</dbReference>
<proteinExistence type="predicted"/>
<dbReference type="InterPro" id="IPR020471">
    <property type="entry name" value="AKR"/>
</dbReference>
<dbReference type="RefSeq" id="WP_239264159.1">
    <property type="nucleotide sequence ID" value="NZ_JAKRCV010000026.1"/>
</dbReference>
<dbReference type="PANTHER" id="PTHR43638">
    <property type="entry name" value="OXIDOREDUCTASE, ALDO/KETO REDUCTASE FAMILY PROTEIN"/>
    <property type="match status" value="1"/>
</dbReference>
<evidence type="ECO:0000313" key="3">
    <source>
        <dbReference type="Proteomes" id="UP001521931"/>
    </source>
</evidence>
<gene>
    <name evidence="2" type="ORF">MHL29_09450</name>
</gene>
<dbReference type="InterPro" id="IPR036812">
    <property type="entry name" value="NAD(P)_OxRdtase_dom_sf"/>
</dbReference>
<feature type="domain" description="NADP-dependent oxidoreductase" evidence="1">
    <location>
        <begin position="14"/>
        <end position="267"/>
    </location>
</feature>
<reference evidence="2 3" key="1">
    <citation type="submission" date="2022-02" db="EMBL/GenBank/DDBJ databases">
        <title>Uncovering new skin microbiome diversity through culturing and metagenomics.</title>
        <authorList>
            <person name="Conlan S."/>
            <person name="Deming C."/>
            <person name="Nisc Comparative Sequencing Program N."/>
            <person name="Segre J.A."/>
        </authorList>
    </citation>
    <scope>NUCLEOTIDE SEQUENCE [LARGE SCALE GENOMIC DNA]</scope>
    <source>
        <strain evidence="2 3">ACRQZ</strain>
    </source>
</reference>
<name>A0ABS9Q2K1_9MICO</name>
<dbReference type="Pfam" id="PF00248">
    <property type="entry name" value="Aldo_ket_red"/>
    <property type="match status" value="1"/>
</dbReference>
<keyword evidence="3" id="KW-1185">Reference proteome</keyword>
<accession>A0ABS9Q2K1</accession>
<dbReference type="Gene3D" id="3.20.20.100">
    <property type="entry name" value="NADP-dependent oxidoreductase domain"/>
    <property type="match status" value="1"/>
</dbReference>
<dbReference type="PIRSF" id="PIRSF000097">
    <property type="entry name" value="AKR"/>
    <property type="match status" value="1"/>
</dbReference>
<sequence length="281" mass="30250">MTRTTAFAGHRVPAIGLGTWNVGDSAAAHDEEIAALRAGLDASLSVIDTAEMYGSGRSEELVGEALRGRRDDAVLVSKVLPSNASRRGTVQACEASLRRLGTDHLDVYLLHWRGHHPLADTVAAMEELVRDGKIRAWGVSNLDTEDMAELLRLDGGPACATDQVLYNLSRRGPELDLFPMLHRHHVPVMAYSPIEQARLLEPGAGLHALEDVAERHGATPAQVALAWTIRDPGVIAIPKSSSVAHTLDNAGALELRLSERDLDDLDSAFPAPSEPVPLELL</sequence>
<dbReference type="PANTHER" id="PTHR43638:SF3">
    <property type="entry name" value="ALDEHYDE REDUCTASE"/>
    <property type="match status" value="1"/>
</dbReference>
<comment type="caution">
    <text evidence="2">The sequence shown here is derived from an EMBL/GenBank/DDBJ whole genome shotgun (WGS) entry which is preliminary data.</text>
</comment>
<dbReference type="PRINTS" id="PR00069">
    <property type="entry name" value="ALDKETRDTASE"/>
</dbReference>
<dbReference type="EMBL" id="JAKRCV010000026">
    <property type="protein sequence ID" value="MCG7322109.1"/>
    <property type="molecule type" value="Genomic_DNA"/>
</dbReference>
<dbReference type="Proteomes" id="UP001521931">
    <property type="component" value="Unassembled WGS sequence"/>
</dbReference>
<protein>
    <submittedName>
        <fullName evidence="2">Aldo/keto reductase</fullName>
    </submittedName>
</protein>
<organism evidence="2 3">
    <name type="scientific">Arsenicicoccus bolidensis</name>
    <dbReference type="NCBI Taxonomy" id="229480"/>
    <lineage>
        <taxon>Bacteria</taxon>
        <taxon>Bacillati</taxon>
        <taxon>Actinomycetota</taxon>
        <taxon>Actinomycetes</taxon>
        <taxon>Micrococcales</taxon>
        <taxon>Intrasporangiaceae</taxon>
        <taxon>Arsenicicoccus</taxon>
    </lineage>
</organism>
<evidence type="ECO:0000313" key="2">
    <source>
        <dbReference type="EMBL" id="MCG7322109.1"/>
    </source>
</evidence>
<dbReference type="CDD" id="cd19138">
    <property type="entry name" value="AKR_YeaE"/>
    <property type="match status" value="1"/>
</dbReference>
<dbReference type="SUPFAM" id="SSF51430">
    <property type="entry name" value="NAD(P)-linked oxidoreductase"/>
    <property type="match status" value="1"/>
</dbReference>
<evidence type="ECO:0000259" key="1">
    <source>
        <dbReference type="Pfam" id="PF00248"/>
    </source>
</evidence>